<proteinExistence type="predicted"/>
<sequence>MFGRRRRHEELRAKFLANRDRVRSWWEDWEIPEVVWADEFNDVPAPWIVLEQDRENWLSTQAPVTETYFWMFLGRPLTPGVREVRVRWQFGAGHRFEELDLTIVSVCDPSYLAEKLTLAVHQARFKGWRDEDAQPVYEWLVEGVGMTPLDNAVRGTKRLGFVLMTFSRFPDNDGNVVVRLTVVETDRAQDGSPLDADGVSIPER</sequence>
<protein>
    <submittedName>
        <fullName evidence="1">Uncharacterized protein</fullName>
    </submittedName>
</protein>
<dbReference type="EMBL" id="FMCV01000004">
    <property type="protein sequence ID" value="SCE88875.1"/>
    <property type="molecule type" value="Genomic_DNA"/>
</dbReference>
<dbReference type="Proteomes" id="UP000198551">
    <property type="component" value="Unassembled WGS sequence"/>
</dbReference>
<gene>
    <name evidence="1" type="ORF">GA0070215_10491</name>
</gene>
<name>A0A1C4VYF3_9ACTN</name>
<accession>A0A1C4VYF3</accession>
<dbReference type="AlphaFoldDB" id="A0A1C4VYF3"/>
<reference evidence="2" key="1">
    <citation type="submission" date="2016-06" db="EMBL/GenBank/DDBJ databases">
        <authorList>
            <person name="Varghese N."/>
        </authorList>
    </citation>
    <scope>NUCLEOTIDE SEQUENCE [LARGE SCALE GENOMIC DNA]</scope>
    <source>
        <strain evidence="2">DSM 45555</strain>
    </source>
</reference>
<evidence type="ECO:0000313" key="1">
    <source>
        <dbReference type="EMBL" id="SCE88875.1"/>
    </source>
</evidence>
<evidence type="ECO:0000313" key="2">
    <source>
        <dbReference type="Proteomes" id="UP000198551"/>
    </source>
</evidence>
<keyword evidence="2" id="KW-1185">Reference proteome</keyword>
<organism evidence="1 2">
    <name type="scientific">Micromonospora marina</name>
    <dbReference type="NCBI Taxonomy" id="307120"/>
    <lineage>
        <taxon>Bacteria</taxon>
        <taxon>Bacillati</taxon>
        <taxon>Actinomycetota</taxon>
        <taxon>Actinomycetes</taxon>
        <taxon>Micromonosporales</taxon>
        <taxon>Micromonosporaceae</taxon>
        <taxon>Micromonospora</taxon>
    </lineage>
</organism>
<dbReference type="RefSeq" id="WP_091043064.1">
    <property type="nucleotide sequence ID" value="NZ_FMCV01000004.1"/>
</dbReference>